<evidence type="ECO:0000256" key="5">
    <source>
        <dbReference type="SAM" id="SignalP"/>
    </source>
</evidence>
<dbReference type="Gramene" id="VVA39989">
    <property type="protein sequence ID" value="VVA39989"/>
    <property type="gene ID" value="Prudul26B009686"/>
</dbReference>
<dbReference type="PANTHER" id="PTHR46020:SF4">
    <property type="entry name" value="OS04G0650200 PROTEIN"/>
    <property type="match status" value="1"/>
</dbReference>
<keyword evidence="2" id="KW-0378">Hydrolase</keyword>
<dbReference type="Pfam" id="PF00657">
    <property type="entry name" value="Lipase_GDSL"/>
    <property type="match status" value="1"/>
</dbReference>
<dbReference type="GO" id="GO:0016042">
    <property type="term" value="P:lipid catabolic process"/>
    <property type="evidence" value="ECO:0007669"/>
    <property type="project" value="UniProtKB-KW"/>
</dbReference>
<dbReference type="Gene3D" id="3.40.50.1110">
    <property type="entry name" value="SGNH hydrolase"/>
    <property type="match status" value="1"/>
</dbReference>
<dbReference type="AlphaFoldDB" id="A0A5E4GJJ3"/>
<comment type="similarity">
    <text evidence="1">Belongs to the 'GDSL' lipolytic enzyme family.</text>
</comment>
<dbReference type="SUPFAM" id="SSF52266">
    <property type="entry name" value="SGNH hydrolase"/>
    <property type="match status" value="1"/>
</dbReference>
<evidence type="ECO:0000256" key="3">
    <source>
        <dbReference type="ARBA" id="ARBA00022963"/>
    </source>
</evidence>
<dbReference type="Proteomes" id="UP000327085">
    <property type="component" value="Chromosome 2"/>
</dbReference>
<dbReference type="GO" id="GO:0016788">
    <property type="term" value="F:hydrolase activity, acting on ester bonds"/>
    <property type="evidence" value="ECO:0007669"/>
    <property type="project" value="InterPro"/>
</dbReference>
<name>A0A5E4GJJ3_PRUDU</name>
<dbReference type="OMA" id="LEPIGCM"/>
<evidence type="ECO:0000256" key="4">
    <source>
        <dbReference type="ARBA" id="ARBA00023098"/>
    </source>
</evidence>
<organism evidence="6 7">
    <name type="scientific">Prunus dulcis</name>
    <name type="common">Almond</name>
    <name type="synonym">Amygdalus dulcis</name>
    <dbReference type="NCBI Taxonomy" id="3755"/>
    <lineage>
        <taxon>Eukaryota</taxon>
        <taxon>Viridiplantae</taxon>
        <taxon>Streptophyta</taxon>
        <taxon>Embryophyta</taxon>
        <taxon>Tracheophyta</taxon>
        <taxon>Spermatophyta</taxon>
        <taxon>Magnoliopsida</taxon>
        <taxon>eudicotyledons</taxon>
        <taxon>Gunneridae</taxon>
        <taxon>Pentapetalae</taxon>
        <taxon>rosids</taxon>
        <taxon>fabids</taxon>
        <taxon>Rosales</taxon>
        <taxon>Rosaceae</taxon>
        <taxon>Amygdaloideae</taxon>
        <taxon>Amygdaleae</taxon>
        <taxon>Prunus</taxon>
    </lineage>
</organism>
<dbReference type="EMBL" id="CABIKO010000887">
    <property type="protein sequence ID" value="VVA39989.1"/>
    <property type="molecule type" value="Genomic_DNA"/>
</dbReference>
<evidence type="ECO:0000256" key="1">
    <source>
        <dbReference type="ARBA" id="ARBA00008668"/>
    </source>
</evidence>
<dbReference type="PANTHER" id="PTHR46020">
    <property type="entry name" value="OSJNBB0059K02.9 PROTEIN"/>
    <property type="match status" value="1"/>
</dbReference>
<evidence type="ECO:0000313" key="6">
    <source>
        <dbReference type="EMBL" id="VVA39989.1"/>
    </source>
</evidence>
<dbReference type="InterPro" id="IPR036514">
    <property type="entry name" value="SGNH_hydro_sf"/>
</dbReference>
<dbReference type="InterPro" id="IPR001087">
    <property type="entry name" value="GDSL"/>
</dbReference>
<keyword evidence="4" id="KW-0443">Lipid metabolism</keyword>
<keyword evidence="5" id="KW-0732">Signal</keyword>
<feature type="signal peptide" evidence="5">
    <location>
        <begin position="1"/>
        <end position="23"/>
    </location>
</feature>
<evidence type="ECO:0000313" key="7">
    <source>
        <dbReference type="Proteomes" id="UP000327085"/>
    </source>
</evidence>
<dbReference type="InterPro" id="IPR035669">
    <property type="entry name" value="SGNH_plant_lipase-like"/>
</dbReference>
<reference evidence="7" key="1">
    <citation type="journal article" date="2020" name="Plant J.">
        <title>Transposons played a major role in the diversification between the closely related almond and peach genomes: results from the almond genome sequence.</title>
        <authorList>
            <person name="Alioto T."/>
            <person name="Alexiou K.G."/>
            <person name="Bardil A."/>
            <person name="Barteri F."/>
            <person name="Castanera R."/>
            <person name="Cruz F."/>
            <person name="Dhingra A."/>
            <person name="Duval H."/>
            <person name="Fernandez I Marti A."/>
            <person name="Frias L."/>
            <person name="Galan B."/>
            <person name="Garcia J.L."/>
            <person name="Howad W."/>
            <person name="Gomez-Garrido J."/>
            <person name="Gut M."/>
            <person name="Julca I."/>
            <person name="Morata J."/>
            <person name="Puigdomenech P."/>
            <person name="Ribeca P."/>
            <person name="Rubio Cabetas M.J."/>
            <person name="Vlasova A."/>
            <person name="Wirthensohn M."/>
            <person name="Garcia-Mas J."/>
            <person name="Gabaldon T."/>
            <person name="Casacuberta J.M."/>
            <person name="Arus P."/>
        </authorList>
    </citation>
    <scope>NUCLEOTIDE SEQUENCE [LARGE SCALE GENOMIC DNA]</scope>
    <source>
        <strain evidence="7">cv. Texas</strain>
    </source>
</reference>
<feature type="chain" id="PRO_5022825761" evidence="5">
    <location>
        <begin position="24"/>
        <end position="358"/>
    </location>
</feature>
<sequence length="358" mass="39766">MEKQTTIASSCLFLLYIATFTVAEVLEAHHHLHQHNSHGSVKLFVFGDSYVDTGNIRKSVSPSWKEPYGITFPGRPAGRFSNGRVLTDYIASFLSIRSPVPYALRKFAKKSKLESGMNFAFGGTGVFDTLVSGPNLTTQIDFFEQLLQQKVYVKNDVVNSSIALVSIAGNDYAAHFGRPGHDTKDLAMFTKSIIKQLTVDLKRIHNLGVQKIAVTTIEPLGCLPGITSSLSYQNCNEFANMASMFHNQILLQKLEELNKETKNSAFVDLDLYNAFISAVKPQKHNQGYSTFQINTLKPCCVGVSNEYSCGSVDQTGAKKYIVCDNPDVSFFWDTVHPSQNGWHEVYAAIKPSLHQLYS</sequence>
<evidence type="ECO:0000256" key="2">
    <source>
        <dbReference type="ARBA" id="ARBA00022801"/>
    </source>
</evidence>
<proteinExistence type="inferred from homology"/>
<protein>
    <submittedName>
        <fullName evidence="6">PREDICTED: GDSL</fullName>
    </submittedName>
</protein>
<keyword evidence="3" id="KW-0442">Lipid degradation</keyword>
<accession>A0A5E4GJJ3</accession>
<gene>
    <name evidence="6" type="ORF">ALMOND_2B009686</name>
</gene>
<dbReference type="CDD" id="cd01837">
    <property type="entry name" value="SGNH_plant_lipase_like"/>
    <property type="match status" value="1"/>
</dbReference>
<dbReference type="InParanoid" id="A0A5E4GJJ3"/>